<dbReference type="SUPFAM" id="SSF55811">
    <property type="entry name" value="Nudix"/>
    <property type="match status" value="1"/>
</dbReference>
<dbReference type="GO" id="GO:0044716">
    <property type="term" value="F:8-oxo-GDP phosphatase activity"/>
    <property type="evidence" value="ECO:0007669"/>
    <property type="project" value="TreeGrafter"/>
</dbReference>
<keyword evidence="3" id="KW-0515">Mutator protein</keyword>
<evidence type="ECO:0000256" key="2">
    <source>
        <dbReference type="ARBA" id="ARBA00005582"/>
    </source>
</evidence>
<reference evidence="14" key="2">
    <citation type="journal article" date="2021" name="Microbiome">
        <title>Successional dynamics and alternative stable states in a saline activated sludge microbial community over 9 years.</title>
        <authorList>
            <person name="Wang Y."/>
            <person name="Ye J."/>
            <person name="Ju F."/>
            <person name="Liu L."/>
            <person name="Boyd J.A."/>
            <person name="Deng Y."/>
            <person name="Parks D.H."/>
            <person name="Jiang X."/>
            <person name="Yin X."/>
            <person name="Woodcroft B.J."/>
            <person name="Tyson G.W."/>
            <person name="Hugenholtz P."/>
            <person name="Polz M.F."/>
            <person name="Zhang T."/>
        </authorList>
    </citation>
    <scope>NUCLEOTIDE SEQUENCE</scope>
    <source>
        <strain evidence="14">HKST-UBA15</strain>
    </source>
</reference>
<keyword evidence="4" id="KW-0235">DNA replication</keyword>
<dbReference type="GO" id="GO:0035539">
    <property type="term" value="F:8-oxo-7,8-dihydrodeoxyguanosine triphosphate pyrophosphatase activity"/>
    <property type="evidence" value="ECO:0007669"/>
    <property type="project" value="UniProtKB-EC"/>
</dbReference>
<sequence>MNTFNNVIFGQKALIINDAGKILIIKRDKELIYIEKWDVPGGKLDNDETLIEALTREIKEEVGLELHKIICTLTSSKFEGKLSGNLTIYRNIYLCRADGEIKLSSEHSEYKWVSPGDLTNFEFGEDDDLSYVLKSLPQILSTVDINISYSKLI</sequence>
<comment type="catalytic activity">
    <reaction evidence="10">
        <text>8-oxo-dGTP + H2O = 8-oxo-dGMP + diphosphate + H(+)</text>
        <dbReference type="Rhea" id="RHEA:31575"/>
        <dbReference type="ChEBI" id="CHEBI:15377"/>
        <dbReference type="ChEBI" id="CHEBI:15378"/>
        <dbReference type="ChEBI" id="CHEBI:33019"/>
        <dbReference type="ChEBI" id="CHEBI:63224"/>
        <dbReference type="ChEBI" id="CHEBI:77896"/>
        <dbReference type="EC" id="3.6.1.55"/>
    </reaction>
</comment>
<dbReference type="AlphaFoldDB" id="A0A955IAN6"/>
<dbReference type="GO" id="GO:0046872">
    <property type="term" value="F:metal ion binding"/>
    <property type="evidence" value="ECO:0007669"/>
    <property type="project" value="UniProtKB-KW"/>
</dbReference>
<dbReference type="PRINTS" id="PR00502">
    <property type="entry name" value="NUDIXFAMILY"/>
</dbReference>
<keyword evidence="5" id="KW-0479">Metal-binding</keyword>
<dbReference type="InterPro" id="IPR020476">
    <property type="entry name" value="Nudix_hydrolase"/>
</dbReference>
<dbReference type="PANTHER" id="PTHR47707:SF1">
    <property type="entry name" value="NUDIX HYDROLASE FAMILY PROTEIN"/>
    <property type="match status" value="1"/>
</dbReference>
<protein>
    <recommendedName>
        <fullName evidence="11">8-oxo-dGTP diphosphatase</fullName>
        <ecNumber evidence="11">3.6.1.55</ecNumber>
    </recommendedName>
</protein>
<dbReference type="InterPro" id="IPR047127">
    <property type="entry name" value="MutT-like"/>
</dbReference>
<dbReference type="PROSITE" id="PS00893">
    <property type="entry name" value="NUDIX_BOX"/>
    <property type="match status" value="1"/>
</dbReference>
<evidence type="ECO:0000256" key="5">
    <source>
        <dbReference type="ARBA" id="ARBA00022723"/>
    </source>
</evidence>
<accession>A0A955IAN6</accession>
<evidence type="ECO:0000256" key="7">
    <source>
        <dbReference type="ARBA" id="ARBA00022801"/>
    </source>
</evidence>
<evidence type="ECO:0000256" key="4">
    <source>
        <dbReference type="ARBA" id="ARBA00022705"/>
    </source>
</evidence>
<evidence type="ECO:0000259" key="13">
    <source>
        <dbReference type="PROSITE" id="PS51462"/>
    </source>
</evidence>
<comment type="caution">
    <text evidence="14">The sequence shown here is derived from an EMBL/GenBank/DDBJ whole genome shotgun (WGS) entry which is preliminary data.</text>
</comment>
<keyword evidence="7 12" id="KW-0378">Hydrolase</keyword>
<comment type="similarity">
    <text evidence="2 12">Belongs to the Nudix hydrolase family.</text>
</comment>
<dbReference type="InterPro" id="IPR020084">
    <property type="entry name" value="NUDIX_hydrolase_CS"/>
</dbReference>
<evidence type="ECO:0000313" key="15">
    <source>
        <dbReference type="Proteomes" id="UP000745577"/>
    </source>
</evidence>
<evidence type="ECO:0000313" key="14">
    <source>
        <dbReference type="EMBL" id="MCA9379778.1"/>
    </source>
</evidence>
<keyword evidence="8" id="KW-0460">Magnesium</keyword>
<evidence type="ECO:0000256" key="8">
    <source>
        <dbReference type="ARBA" id="ARBA00022842"/>
    </source>
</evidence>
<evidence type="ECO:0000256" key="9">
    <source>
        <dbReference type="ARBA" id="ARBA00023204"/>
    </source>
</evidence>
<dbReference type="InterPro" id="IPR000086">
    <property type="entry name" value="NUDIX_hydrolase_dom"/>
</dbReference>
<feature type="domain" description="Nudix hydrolase" evidence="13">
    <location>
        <begin position="1"/>
        <end position="141"/>
    </location>
</feature>
<dbReference type="GO" id="GO:0006281">
    <property type="term" value="P:DNA repair"/>
    <property type="evidence" value="ECO:0007669"/>
    <property type="project" value="UniProtKB-KW"/>
</dbReference>
<dbReference type="GO" id="GO:0008413">
    <property type="term" value="F:8-oxo-7,8-dihydroguanosine triphosphate pyrophosphatase activity"/>
    <property type="evidence" value="ECO:0007669"/>
    <property type="project" value="TreeGrafter"/>
</dbReference>
<name>A0A955IAN6_9BACT</name>
<dbReference type="Proteomes" id="UP000745577">
    <property type="component" value="Unassembled WGS sequence"/>
</dbReference>
<evidence type="ECO:0000256" key="1">
    <source>
        <dbReference type="ARBA" id="ARBA00001946"/>
    </source>
</evidence>
<dbReference type="GO" id="GO:0006260">
    <property type="term" value="P:DNA replication"/>
    <property type="evidence" value="ECO:0007669"/>
    <property type="project" value="UniProtKB-KW"/>
</dbReference>
<dbReference type="Gene3D" id="3.90.79.10">
    <property type="entry name" value="Nucleoside Triphosphate Pyrophosphohydrolase"/>
    <property type="match status" value="1"/>
</dbReference>
<dbReference type="Pfam" id="PF00293">
    <property type="entry name" value="NUDIX"/>
    <property type="match status" value="1"/>
</dbReference>
<dbReference type="EMBL" id="JAGQLL010000012">
    <property type="protein sequence ID" value="MCA9379778.1"/>
    <property type="molecule type" value="Genomic_DNA"/>
</dbReference>
<comment type="cofactor">
    <cofactor evidence="1">
        <name>Mg(2+)</name>
        <dbReference type="ChEBI" id="CHEBI:18420"/>
    </cofactor>
</comment>
<evidence type="ECO:0000256" key="6">
    <source>
        <dbReference type="ARBA" id="ARBA00022763"/>
    </source>
</evidence>
<keyword evidence="6" id="KW-0227">DNA damage</keyword>
<dbReference type="EC" id="3.6.1.55" evidence="11"/>
<dbReference type="PROSITE" id="PS51462">
    <property type="entry name" value="NUDIX"/>
    <property type="match status" value="1"/>
</dbReference>
<gene>
    <name evidence="14" type="ORF">KC675_01215</name>
</gene>
<evidence type="ECO:0000256" key="11">
    <source>
        <dbReference type="ARBA" id="ARBA00038905"/>
    </source>
</evidence>
<dbReference type="InterPro" id="IPR015797">
    <property type="entry name" value="NUDIX_hydrolase-like_dom_sf"/>
</dbReference>
<proteinExistence type="inferred from homology"/>
<dbReference type="PANTHER" id="PTHR47707">
    <property type="entry name" value="8-OXO-DGTP DIPHOSPHATASE"/>
    <property type="match status" value="1"/>
</dbReference>
<evidence type="ECO:0000256" key="12">
    <source>
        <dbReference type="RuleBase" id="RU003476"/>
    </source>
</evidence>
<evidence type="ECO:0000256" key="3">
    <source>
        <dbReference type="ARBA" id="ARBA00022457"/>
    </source>
</evidence>
<organism evidence="14 15">
    <name type="scientific">Candidatus Dojkabacteria bacterium</name>
    <dbReference type="NCBI Taxonomy" id="2099670"/>
    <lineage>
        <taxon>Bacteria</taxon>
        <taxon>Candidatus Dojkabacteria</taxon>
    </lineage>
</organism>
<reference evidence="14" key="1">
    <citation type="submission" date="2020-04" db="EMBL/GenBank/DDBJ databases">
        <authorList>
            <person name="Zhang T."/>
        </authorList>
    </citation>
    <scope>NUCLEOTIDE SEQUENCE</scope>
    <source>
        <strain evidence="14">HKST-UBA15</strain>
    </source>
</reference>
<dbReference type="GO" id="GO:0044715">
    <property type="term" value="F:8-oxo-dGDP phosphatase activity"/>
    <property type="evidence" value="ECO:0007669"/>
    <property type="project" value="TreeGrafter"/>
</dbReference>
<keyword evidence="9" id="KW-0234">DNA repair</keyword>
<evidence type="ECO:0000256" key="10">
    <source>
        <dbReference type="ARBA" id="ARBA00035861"/>
    </source>
</evidence>